<organism evidence="1 2">
    <name type="scientific">Streptomyces olivaceiscleroticus</name>
    <dbReference type="NCBI Taxonomy" id="68245"/>
    <lineage>
        <taxon>Bacteria</taxon>
        <taxon>Bacillati</taxon>
        <taxon>Actinomycetota</taxon>
        <taxon>Actinomycetes</taxon>
        <taxon>Kitasatosporales</taxon>
        <taxon>Streptomycetaceae</taxon>
        <taxon>Streptomyces</taxon>
    </lineage>
</organism>
<gene>
    <name evidence="1" type="ORF">GCM10010361_75840</name>
</gene>
<reference evidence="1 2" key="1">
    <citation type="journal article" date="2019" name="Int. J. Syst. Evol. Microbiol.">
        <title>The Global Catalogue of Microorganisms (GCM) 10K type strain sequencing project: providing services to taxonomists for standard genome sequencing and annotation.</title>
        <authorList>
            <consortium name="The Broad Institute Genomics Platform"/>
            <consortium name="The Broad Institute Genome Sequencing Center for Infectious Disease"/>
            <person name="Wu L."/>
            <person name="Ma J."/>
        </authorList>
    </citation>
    <scope>NUCLEOTIDE SEQUENCE [LARGE SCALE GENOMIC DNA]</scope>
    <source>
        <strain evidence="1 2">JCM 4805</strain>
    </source>
</reference>
<dbReference type="EMBL" id="BAAABY010000062">
    <property type="protein sequence ID" value="GAA0499117.1"/>
    <property type="molecule type" value="Genomic_DNA"/>
</dbReference>
<dbReference type="InterPro" id="IPR009412">
    <property type="entry name" value="DUF1062"/>
</dbReference>
<dbReference type="Proteomes" id="UP001500909">
    <property type="component" value="Unassembled WGS sequence"/>
</dbReference>
<proteinExistence type="predicted"/>
<protein>
    <submittedName>
        <fullName evidence="1">DUF1062 domain-containing protein</fullName>
    </submittedName>
</protein>
<evidence type="ECO:0000313" key="2">
    <source>
        <dbReference type="Proteomes" id="UP001500909"/>
    </source>
</evidence>
<sequence length="182" mass="20645">MLENWVVEPVRLPLIRRRCHDCASETFRTSGKFRVNANHKLLDVWLLALCTACGETTKLTVMERVNVRSVRSDLLDRAHDNDPGLAAELLQDSVVRRRNRIALDWDNAWRLDTGESDHADREVRDVSVRFTAQIPVRPVRLIAEGCGLSRSEVERLIADGKIVSAIRLSGKVSNDFTFTLKP</sequence>
<dbReference type="Pfam" id="PF06353">
    <property type="entry name" value="DUF1062"/>
    <property type="match status" value="1"/>
</dbReference>
<comment type="caution">
    <text evidence="1">The sequence shown here is derived from an EMBL/GenBank/DDBJ whole genome shotgun (WGS) entry which is preliminary data.</text>
</comment>
<name>A0ABN1BJ79_9ACTN</name>
<dbReference type="RefSeq" id="WP_052863954.1">
    <property type="nucleotide sequence ID" value="NZ_BAAABY010000062.1"/>
</dbReference>
<keyword evidence="2" id="KW-1185">Reference proteome</keyword>
<accession>A0ABN1BJ79</accession>
<evidence type="ECO:0000313" key="1">
    <source>
        <dbReference type="EMBL" id="GAA0499117.1"/>
    </source>
</evidence>